<proteinExistence type="predicted"/>
<sequence length="144" mass="16500">MRRKLCVAEFKDKEDKLLVVASSHLEIPCLRRPTSNQMISRVCVEQAKEAINHLERNENVIFCGDLNWDDKLDGQFPLPAGWVDAWTESRPGENGWMYELSGNGTLQKRQDRFICHLRDYKISGIDMIGILEAIPLLLLTISSQ</sequence>
<dbReference type="Proteomes" id="UP001164250">
    <property type="component" value="Chromosome 12"/>
</dbReference>
<accession>A0ACC1A4V3</accession>
<protein>
    <submittedName>
        <fullName evidence="1">Uncharacterized protein</fullName>
    </submittedName>
</protein>
<dbReference type="EMBL" id="CM047908">
    <property type="protein sequence ID" value="KAJ0081221.1"/>
    <property type="molecule type" value="Genomic_DNA"/>
</dbReference>
<keyword evidence="2" id="KW-1185">Reference proteome</keyword>
<evidence type="ECO:0000313" key="2">
    <source>
        <dbReference type="Proteomes" id="UP001164250"/>
    </source>
</evidence>
<comment type="caution">
    <text evidence="1">The sequence shown here is derived from an EMBL/GenBank/DDBJ whole genome shotgun (WGS) entry which is preliminary data.</text>
</comment>
<gene>
    <name evidence="1" type="ORF">Patl1_10000</name>
</gene>
<organism evidence="1 2">
    <name type="scientific">Pistacia atlantica</name>
    <dbReference type="NCBI Taxonomy" id="434234"/>
    <lineage>
        <taxon>Eukaryota</taxon>
        <taxon>Viridiplantae</taxon>
        <taxon>Streptophyta</taxon>
        <taxon>Embryophyta</taxon>
        <taxon>Tracheophyta</taxon>
        <taxon>Spermatophyta</taxon>
        <taxon>Magnoliopsida</taxon>
        <taxon>eudicotyledons</taxon>
        <taxon>Gunneridae</taxon>
        <taxon>Pentapetalae</taxon>
        <taxon>rosids</taxon>
        <taxon>malvids</taxon>
        <taxon>Sapindales</taxon>
        <taxon>Anacardiaceae</taxon>
        <taxon>Pistacia</taxon>
    </lineage>
</organism>
<evidence type="ECO:0000313" key="1">
    <source>
        <dbReference type="EMBL" id="KAJ0081221.1"/>
    </source>
</evidence>
<reference evidence="2" key="1">
    <citation type="journal article" date="2023" name="G3 (Bethesda)">
        <title>Genome assembly and association tests identify interacting loci associated with vigor, precocity, and sex in interspecific pistachio rootstocks.</title>
        <authorList>
            <person name="Palmer W."/>
            <person name="Jacygrad E."/>
            <person name="Sagayaradj S."/>
            <person name="Cavanaugh K."/>
            <person name="Han R."/>
            <person name="Bertier L."/>
            <person name="Beede B."/>
            <person name="Kafkas S."/>
            <person name="Golino D."/>
            <person name="Preece J."/>
            <person name="Michelmore R."/>
        </authorList>
    </citation>
    <scope>NUCLEOTIDE SEQUENCE [LARGE SCALE GENOMIC DNA]</scope>
</reference>
<name>A0ACC1A4V3_9ROSI</name>